<sequence>MKKIGQTLRLLRQSKGLSQREVAEGVMDFSYYNRVENDKVNISFSKLLLLLENFDISIEEFMFLNENNNKKDLRTLIADAYYLGNIQTLLKLEKLCIKQFEESDKILFRHSFILCRLLFARRNNEKLEQRYIDEIVDYLNSLSYYTRNDVRMLSDFYDILPTEMVFFLFEQMCIGKKKHSIADLSGFDMLVFHFNVIDLAIKHEKYSLAKKILEETKKEFFNPLNLLAVTICNYYDGLFLILFGNDAEQGTKLAEETIVVLESCKLKYQAQRHKEFLEEIKAKVQPI</sequence>
<dbReference type="SMART" id="SM00530">
    <property type="entry name" value="HTH_XRE"/>
    <property type="match status" value="1"/>
</dbReference>
<dbReference type="InterPro" id="IPR053163">
    <property type="entry name" value="HTH-type_regulator_Rgg"/>
</dbReference>
<proteinExistence type="predicted"/>
<dbReference type="GO" id="GO:0003677">
    <property type="term" value="F:DNA binding"/>
    <property type="evidence" value="ECO:0007669"/>
    <property type="project" value="InterPro"/>
</dbReference>
<name>A0A1H9PTI1_9LACT</name>
<evidence type="ECO:0000313" key="3">
    <source>
        <dbReference type="Proteomes" id="UP000198948"/>
    </source>
</evidence>
<gene>
    <name evidence="2" type="ORF">SAMN04488559_101109</name>
</gene>
<dbReference type="NCBIfam" id="TIGR01716">
    <property type="entry name" value="RGG_Cterm"/>
    <property type="match status" value="1"/>
</dbReference>
<dbReference type="Proteomes" id="UP000198948">
    <property type="component" value="Unassembled WGS sequence"/>
</dbReference>
<dbReference type="InterPro" id="IPR010057">
    <property type="entry name" value="Transcription_activator_Rgg_C"/>
</dbReference>
<dbReference type="EMBL" id="FOHA01000001">
    <property type="protein sequence ID" value="SER51145.1"/>
    <property type="molecule type" value="Genomic_DNA"/>
</dbReference>
<dbReference type="AlphaFoldDB" id="A0A1H9PTI1"/>
<dbReference type="RefSeq" id="WP_092649266.1">
    <property type="nucleotide sequence ID" value="NZ_FOHA01000001.1"/>
</dbReference>
<dbReference type="CDD" id="cd00093">
    <property type="entry name" value="HTH_XRE"/>
    <property type="match status" value="1"/>
</dbReference>
<dbReference type="SUPFAM" id="SSF47413">
    <property type="entry name" value="lambda repressor-like DNA-binding domains"/>
    <property type="match status" value="1"/>
</dbReference>
<dbReference type="STRING" id="142588.SAMN04488559_101109"/>
<protein>
    <submittedName>
        <fullName evidence="2">Transcriptional activator, Rgg/GadR/MutR family, C-terminal domain-containing protein</fullName>
    </submittedName>
</protein>
<evidence type="ECO:0000313" key="2">
    <source>
        <dbReference type="EMBL" id="SER51145.1"/>
    </source>
</evidence>
<keyword evidence="3" id="KW-1185">Reference proteome</keyword>
<dbReference type="Gene3D" id="1.25.40.400">
    <property type="match status" value="1"/>
</dbReference>
<dbReference type="InterPro" id="IPR001387">
    <property type="entry name" value="Cro/C1-type_HTH"/>
</dbReference>
<dbReference type="Pfam" id="PF01381">
    <property type="entry name" value="HTH_3"/>
    <property type="match status" value="1"/>
</dbReference>
<organism evidence="2 3">
    <name type="scientific">Isobaculum melis</name>
    <dbReference type="NCBI Taxonomy" id="142588"/>
    <lineage>
        <taxon>Bacteria</taxon>
        <taxon>Bacillati</taxon>
        <taxon>Bacillota</taxon>
        <taxon>Bacilli</taxon>
        <taxon>Lactobacillales</taxon>
        <taxon>Carnobacteriaceae</taxon>
        <taxon>Isobaculum</taxon>
    </lineage>
</organism>
<evidence type="ECO:0000259" key="1">
    <source>
        <dbReference type="PROSITE" id="PS50943"/>
    </source>
</evidence>
<dbReference type="Gene3D" id="1.10.260.40">
    <property type="entry name" value="lambda repressor-like DNA-binding domains"/>
    <property type="match status" value="1"/>
</dbReference>
<reference evidence="2 3" key="1">
    <citation type="submission" date="2016-10" db="EMBL/GenBank/DDBJ databases">
        <authorList>
            <person name="de Groot N.N."/>
        </authorList>
    </citation>
    <scope>NUCLEOTIDE SEQUENCE [LARGE SCALE GENOMIC DNA]</scope>
    <source>
        <strain evidence="2 3">DSM 13760</strain>
    </source>
</reference>
<dbReference type="InterPro" id="IPR010982">
    <property type="entry name" value="Lambda_DNA-bd_dom_sf"/>
</dbReference>
<dbReference type="PANTHER" id="PTHR37038">
    <property type="entry name" value="TRANSCRIPTIONAL REGULATOR-RELATED"/>
    <property type="match status" value="1"/>
</dbReference>
<accession>A0A1H9PTI1</accession>
<feature type="domain" description="HTH cro/C1-type" evidence="1">
    <location>
        <begin position="8"/>
        <end position="61"/>
    </location>
</feature>
<dbReference type="Pfam" id="PF21259">
    <property type="entry name" value="Rgg_C"/>
    <property type="match status" value="1"/>
</dbReference>
<dbReference type="OrthoDB" id="2360592at2"/>
<dbReference type="PROSITE" id="PS50943">
    <property type="entry name" value="HTH_CROC1"/>
    <property type="match status" value="1"/>
</dbReference>